<sequence>MRKFCSHAKANQSDAVQGARISAQPLNQPVDPENQCKDELKICLDTFTGDITGNISASRSSICRNLEEYISCSLSIPCSLSEAEKQKIRHLSSSLMRTTGIDCDDQSSSGTETQMETLEDLEASIVTECKSNLDDCREAFDRQFMASGRTFAVRKCSAVNAYASCVMASPCKMAAQKKRELLERANAIMSHLGVDCELDFPVERDITMTPSAALDKYSLPEDCNTITKSCISRFQRDMASAYGDHERICSTLNAYVSCVIASLCQMTLQKKKKMLERTNGMIRQIGLNCEIKYSAALVKDSLPEASQVKNLQAATVGSNIRVTWEYSKNSTEKLVAFRIIYKWRSKTVPPGEATLDVKPSGSDSYTYQALLQNLKTRA</sequence>
<keyword evidence="2" id="KW-1185">Reference proteome</keyword>
<proteinExistence type="predicted"/>
<evidence type="ECO:0008006" key="3">
    <source>
        <dbReference type="Google" id="ProtNLM"/>
    </source>
</evidence>
<reference evidence="1 2" key="1">
    <citation type="journal article" date="2021" name="Elife">
        <title>Chloroplast acquisition without the gene transfer in kleptoplastic sea slugs, Plakobranchus ocellatus.</title>
        <authorList>
            <person name="Maeda T."/>
            <person name="Takahashi S."/>
            <person name="Yoshida T."/>
            <person name="Shimamura S."/>
            <person name="Takaki Y."/>
            <person name="Nagai Y."/>
            <person name="Toyoda A."/>
            <person name="Suzuki Y."/>
            <person name="Arimoto A."/>
            <person name="Ishii H."/>
            <person name="Satoh N."/>
            <person name="Nishiyama T."/>
            <person name="Hasebe M."/>
            <person name="Maruyama T."/>
            <person name="Minagawa J."/>
            <person name="Obokata J."/>
            <person name="Shigenobu S."/>
        </authorList>
    </citation>
    <scope>NUCLEOTIDE SEQUENCE [LARGE SCALE GENOMIC DNA]</scope>
</reference>
<dbReference type="Proteomes" id="UP000735302">
    <property type="component" value="Unassembled WGS sequence"/>
</dbReference>
<protein>
    <recommendedName>
        <fullName evidence="3">Fibronectin type-III domain-containing protein</fullName>
    </recommendedName>
</protein>
<accession>A0AAV3ZI89</accession>
<name>A0AAV3ZI89_9GAST</name>
<gene>
    <name evidence="1" type="ORF">PoB_002213100</name>
</gene>
<comment type="caution">
    <text evidence="1">The sequence shown here is derived from an EMBL/GenBank/DDBJ whole genome shotgun (WGS) entry which is preliminary data.</text>
</comment>
<feature type="non-terminal residue" evidence="1">
    <location>
        <position position="378"/>
    </location>
</feature>
<dbReference type="EMBL" id="BLXT01002522">
    <property type="protein sequence ID" value="GFN95625.1"/>
    <property type="molecule type" value="Genomic_DNA"/>
</dbReference>
<organism evidence="1 2">
    <name type="scientific">Plakobranchus ocellatus</name>
    <dbReference type="NCBI Taxonomy" id="259542"/>
    <lineage>
        <taxon>Eukaryota</taxon>
        <taxon>Metazoa</taxon>
        <taxon>Spiralia</taxon>
        <taxon>Lophotrochozoa</taxon>
        <taxon>Mollusca</taxon>
        <taxon>Gastropoda</taxon>
        <taxon>Heterobranchia</taxon>
        <taxon>Euthyneura</taxon>
        <taxon>Panpulmonata</taxon>
        <taxon>Sacoglossa</taxon>
        <taxon>Placobranchoidea</taxon>
        <taxon>Plakobranchidae</taxon>
        <taxon>Plakobranchus</taxon>
    </lineage>
</organism>
<dbReference type="AlphaFoldDB" id="A0AAV3ZI89"/>
<evidence type="ECO:0000313" key="1">
    <source>
        <dbReference type="EMBL" id="GFN95625.1"/>
    </source>
</evidence>
<evidence type="ECO:0000313" key="2">
    <source>
        <dbReference type="Proteomes" id="UP000735302"/>
    </source>
</evidence>